<accession>A0A218WJ86</accession>
<sequence>MVVKNETSDSVSEEESEASPDKLEDSWETEDSYPRVKMMGKGDGVDSNDARSEMADSPQAAASAAPTKRNLVFTLDDISYSKWPDRLQGFLAYLTTRALTVHDNNELMSDFVSRFTGTL</sequence>
<name>A0A218WJ86_PUNGR</name>
<proteinExistence type="predicted"/>
<evidence type="ECO:0000313" key="3">
    <source>
        <dbReference type="Proteomes" id="UP000197138"/>
    </source>
</evidence>
<comment type="caution">
    <text evidence="2">The sequence shown here is derived from an EMBL/GenBank/DDBJ whole genome shotgun (WGS) entry which is preliminary data.</text>
</comment>
<evidence type="ECO:0000313" key="2">
    <source>
        <dbReference type="EMBL" id="OWM72897.1"/>
    </source>
</evidence>
<dbReference type="AlphaFoldDB" id="A0A218WJ86"/>
<feature type="compositionally biased region" description="Low complexity" evidence="1">
    <location>
        <begin position="55"/>
        <end position="66"/>
    </location>
</feature>
<protein>
    <submittedName>
        <fullName evidence="2">Uncharacterized protein</fullName>
    </submittedName>
</protein>
<dbReference type="EMBL" id="MTKT01003957">
    <property type="protein sequence ID" value="OWM72897.1"/>
    <property type="molecule type" value="Genomic_DNA"/>
</dbReference>
<gene>
    <name evidence="2" type="ORF">CDL15_Pgr016529</name>
</gene>
<dbReference type="Proteomes" id="UP000197138">
    <property type="component" value="Unassembled WGS sequence"/>
</dbReference>
<feature type="region of interest" description="Disordered" evidence="1">
    <location>
        <begin position="1"/>
        <end position="66"/>
    </location>
</feature>
<reference evidence="3" key="1">
    <citation type="journal article" date="2017" name="Plant J.">
        <title>The pomegranate (Punica granatum L.) genome and the genomics of punicalagin biosynthesis.</title>
        <authorList>
            <person name="Qin G."/>
            <person name="Xu C."/>
            <person name="Ming R."/>
            <person name="Tang H."/>
            <person name="Guyot R."/>
            <person name="Kramer E.M."/>
            <person name="Hu Y."/>
            <person name="Yi X."/>
            <person name="Qi Y."/>
            <person name="Xu X."/>
            <person name="Gao Z."/>
            <person name="Pan H."/>
            <person name="Jian J."/>
            <person name="Tian Y."/>
            <person name="Yue Z."/>
            <person name="Xu Y."/>
        </authorList>
    </citation>
    <scope>NUCLEOTIDE SEQUENCE [LARGE SCALE GENOMIC DNA]</scope>
    <source>
        <strain evidence="3">cv. Dabenzi</strain>
    </source>
</reference>
<organism evidence="2 3">
    <name type="scientific">Punica granatum</name>
    <name type="common">Pomegranate</name>
    <dbReference type="NCBI Taxonomy" id="22663"/>
    <lineage>
        <taxon>Eukaryota</taxon>
        <taxon>Viridiplantae</taxon>
        <taxon>Streptophyta</taxon>
        <taxon>Embryophyta</taxon>
        <taxon>Tracheophyta</taxon>
        <taxon>Spermatophyta</taxon>
        <taxon>Magnoliopsida</taxon>
        <taxon>eudicotyledons</taxon>
        <taxon>Gunneridae</taxon>
        <taxon>Pentapetalae</taxon>
        <taxon>rosids</taxon>
        <taxon>malvids</taxon>
        <taxon>Myrtales</taxon>
        <taxon>Lythraceae</taxon>
        <taxon>Punica</taxon>
    </lineage>
</organism>
<evidence type="ECO:0000256" key="1">
    <source>
        <dbReference type="SAM" id="MobiDB-lite"/>
    </source>
</evidence>